<sequence>MSKRGKILILVSPSGGGKSTMTKRLLKDFDKLKFSVSATTRSPRKGEKDGVHYHYLSKETFKQKIENDEFLEWEEFYNGTMYGTLRSVVENELNKGYFILLDIDVLGAKNVKKLYGDEALALFIKPPSLEVLKDRLIARGTETEETLQTRIERAEKEMKYASDFDEVIINDDLETAYNRIKETVSTFINS</sequence>
<dbReference type="InterPro" id="IPR020590">
    <property type="entry name" value="Guanylate_kinase_CS"/>
</dbReference>
<comment type="subcellular location">
    <subcellularLocation>
        <location evidence="2 13">Cytoplasm</location>
    </subcellularLocation>
</comment>
<evidence type="ECO:0000256" key="8">
    <source>
        <dbReference type="ARBA" id="ARBA00022741"/>
    </source>
</evidence>
<dbReference type="SUPFAM" id="SSF52540">
    <property type="entry name" value="P-loop containing nucleoside triphosphate hydrolases"/>
    <property type="match status" value="1"/>
</dbReference>
<dbReference type="SMART" id="SM00072">
    <property type="entry name" value="GuKc"/>
    <property type="match status" value="1"/>
</dbReference>
<dbReference type="InterPro" id="IPR017665">
    <property type="entry name" value="Guanylate_kinase"/>
</dbReference>
<evidence type="ECO:0000256" key="7">
    <source>
        <dbReference type="ARBA" id="ARBA00022679"/>
    </source>
</evidence>
<accession>A0A2N0VJ68</accession>
<dbReference type="OrthoDB" id="9808150at2"/>
<keyword evidence="7 13" id="KW-0808">Transferase</keyword>
<keyword evidence="6 13" id="KW-0963">Cytoplasm</keyword>
<feature type="domain" description="Guanylate kinase-like" evidence="14">
    <location>
        <begin position="5"/>
        <end position="185"/>
    </location>
</feature>
<evidence type="ECO:0000256" key="12">
    <source>
        <dbReference type="ARBA" id="ARBA00048594"/>
    </source>
</evidence>
<evidence type="ECO:0000256" key="2">
    <source>
        <dbReference type="ARBA" id="ARBA00004496"/>
    </source>
</evidence>
<comment type="caution">
    <text evidence="15">The sequence shown here is derived from an EMBL/GenBank/DDBJ whole genome shotgun (WGS) entry which is preliminary data.</text>
</comment>
<evidence type="ECO:0000256" key="13">
    <source>
        <dbReference type="HAMAP-Rule" id="MF_00328"/>
    </source>
</evidence>
<feature type="binding site" evidence="13">
    <location>
        <begin position="12"/>
        <end position="19"/>
    </location>
    <ligand>
        <name>ATP</name>
        <dbReference type="ChEBI" id="CHEBI:30616"/>
    </ligand>
</feature>
<organism evidence="15 16">
    <name type="scientific">Rhodohalobacter barkolensis</name>
    <dbReference type="NCBI Taxonomy" id="2053187"/>
    <lineage>
        <taxon>Bacteria</taxon>
        <taxon>Pseudomonadati</taxon>
        <taxon>Balneolota</taxon>
        <taxon>Balneolia</taxon>
        <taxon>Balneolales</taxon>
        <taxon>Balneolaceae</taxon>
        <taxon>Rhodohalobacter</taxon>
    </lineage>
</organism>
<dbReference type="Gene3D" id="3.30.63.10">
    <property type="entry name" value="Guanylate Kinase phosphate binding domain"/>
    <property type="match status" value="1"/>
</dbReference>
<evidence type="ECO:0000256" key="4">
    <source>
        <dbReference type="ARBA" id="ARBA00012961"/>
    </source>
</evidence>
<dbReference type="EMBL" id="PISP01000001">
    <property type="protein sequence ID" value="PKD44229.1"/>
    <property type="molecule type" value="Genomic_DNA"/>
</dbReference>
<dbReference type="PANTHER" id="PTHR23117">
    <property type="entry name" value="GUANYLATE KINASE-RELATED"/>
    <property type="match status" value="1"/>
</dbReference>
<dbReference type="Proteomes" id="UP000233398">
    <property type="component" value="Unassembled WGS sequence"/>
</dbReference>
<comment type="catalytic activity">
    <reaction evidence="12 13">
        <text>GMP + ATP = GDP + ADP</text>
        <dbReference type="Rhea" id="RHEA:20780"/>
        <dbReference type="ChEBI" id="CHEBI:30616"/>
        <dbReference type="ChEBI" id="CHEBI:58115"/>
        <dbReference type="ChEBI" id="CHEBI:58189"/>
        <dbReference type="ChEBI" id="CHEBI:456216"/>
        <dbReference type="EC" id="2.7.4.8"/>
    </reaction>
</comment>
<dbReference type="RefSeq" id="WP_101071519.1">
    <property type="nucleotide sequence ID" value="NZ_PISP01000001.1"/>
</dbReference>
<dbReference type="Gene3D" id="3.40.50.300">
    <property type="entry name" value="P-loop containing nucleotide triphosphate hydrolases"/>
    <property type="match status" value="1"/>
</dbReference>
<dbReference type="PANTHER" id="PTHR23117:SF13">
    <property type="entry name" value="GUANYLATE KINASE"/>
    <property type="match status" value="1"/>
</dbReference>
<evidence type="ECO:0000256" key="11">
    <source>
        <dbReference type="ARBA" id="ARBA00030128"/>
    </source>
</evidence>
<dbReference type="GO" id="GO:0005524">
    <property type="term" value="F:ATP binding"/>
    <property type="evidence" value="ECO:0007669"/>
    <property type="project" value="UniProtKB-UniRule"/>
</dbReference>
<dbReference type="EC" id="2.7.4.8" evidence="4 13"/>
<dbReference type="InterPro" id="IPR027417">
    <property type="entry name" value="P-loop_NTPase"/>
</dbReference>
<evidence type="ECO:0000313" key="15">
    <source>
        <dbReference type="EMBL" id="PKD44229.1"/>
    </source>
</evidence>
<reference evidence="15 16" key="1">
    <citation type="submission" date="2017-11" db="EMBL/GenBank/DDBJ databases">
        <title>Rhodohalobacter 15182 sp. nov., isolated from a salt lake.</title>
        <authorList>
            <person name="Han S."/>
        </authorList>
    </citation>
    <scope>NUCLEOTIDE SEQUENCE [LARGE SCALE GENOMIC DNA]</scope>
    <source>
        <strain evidence="15 16">15182</strain>
    </source>
</reference>
<dbReference type="PROSITE" id="PS00856">
    <property type="entry name" value="GUANYLATE_KINASE_1"/>
    <property type="match status" value="1"/>
</dbReference>
<evidence type="ECO:0000256" key="5">
    <source>
        <dbReference type="ARBA" id="ARBA00016296"/>
    </source>
</evidence>
<dbReference type="CDD" id="cd00071">
    <property type="entry name" value="GMPK"/>
    <property type="match status" value="1"/>
</dbReference>
<dbReference type="PROSITE" id="PS50052">
    <property type="entry name" value="GUANYLATE_KINASE_2"/>
    <property type="match status" value="1"/>
</dbReference>
<dbReference type="GO" id="GO:0005829">
    <property type="term" value="C:cytosol"/>
    <property type="evidence" value="ECO:0007669"/>
    <property type="project" value="TreeGrafter"/>
</dbReference>
<dbReference type="HAMAP" id="MF_00328">
    <property type="entry name" value="Guanylate_kinase"/>
    <property type="match status" value="1"/>
</dbReference>
<evidence type="ECO:0000256" key="3">
    <source>
        <dbReference type="ARBA" id="ARBA00005790"/>
    </source>
</evidence>
<dbReference type="NCBIfam" id="TIGR03263">
    <property type="entry name" value="guanyl_kin"/>
    <property type="match status" value="1"/>
</dbReference>
<evidence type="ECO:0000256" key="9">
    <source>
        <dbReference type="ARBA" id="ARBA00022777"/>
    </source>
</evidence>
<comment type="function">
    <text evidence="1 13">Essential for recycling GMP and indirectly, cGMP.</text>
</comment>
<dbReference type="AlphaFoldDB" id="A0A2N0VJ68"/>
<dbReference type="FunFam" id="3.30.63.10:FF:000005">
    <property type="entry name" value="Guanylate kinase"/>
    <property type="match status" value="1"/>
</dbReference>
<gene>
    <name evidence="13" type="primary">gmk</name>
    <name evidence="15" type="ORF">CWD77_01815</name>
</gene>
<evidence type="ECO:0000256" key="1">
    <source>
        <dbReference type="ARBA" id="ARBA00003531"/>
    </source>
</evidence>
<evidence type="ECO:0000313" key="16">
    <source>
        <dbReference type="Proteomes" id="UP000233398"/>
    </source>
</evidence>
<comment type="similarity">
    <text evidence="3 13">Belongs to the guanylate kinase family.</text>
</comment>
<evidence type="ECO:0000259" key="14">
    <source>
        <dbReference type="PROSITE" id="PS50052"/>
    </source>
</evidence>
<keyword evidence="16" id="KW-1185">Reference proteome</keyword>
<evidence type="ECO:0000256" key="10">
    <source>
        <dbReference type="ARBA" id="ARBA00022840"/>
    </source>
</evidence>
<dbReference type="GO" id="GO:0004385">
    <property type="term" value="F:GMP kinase activity"/>
    <property type="evidence" value="ECO:0007669"/>
    <property type="project" value="UniProtKB-UniRule"/>
</dbReference>
<dbReference type="InterPro" id="IPR008144">
    <property type="entry name" value="Guanylate_kin-like_dom"/>
</dbReference>
<keyword evidence="8 13" id="KW-0547">Nucleotide-binding</keyword>
<name>A0A2N0VJ68_9BACT</name>
<keyword evidence="9 13" id="KW-0418">Kinase</keyword>
<dbReference type="InterPro" id="IPR008145">
    <property type="entry name" value="GK/Ca_channel_bsu"/>
</dbReference>
<dbReference type="Pfam" id="PF00625">
    <property type="entry name" value="Guanylate_kin"/>
    <property type="match status" value="1"/>
</dbReference>
<protein>
    <recommendedName>
        <fullName evidence="5 13">Guanylate kinase</fullName>
        <ecNumber evidence="4 13">2.7.4.8</ecNumber>
    </recommendedName>
    <alternativeName>
        <fullName evidence="11 13">GMP kinase</fullName>
    </alternativeName>
</protein>
<evidence type="ECO:0000256" key="6">
    <source>
        <dbReference type="ARBA" id="ARBA00022490"/>
    </source>
</evidence>
<keyword evidence="10 13" id="KW-0067">ATP-binding</keyword>
<proteinExistence type="inferred from homology"/>